<evidence type="ECO:0000256" key="2">
    <source>
        <dbReference type="ARBA" id="ARBA00023043"/>
    </source>
</evidence>
<organism evidence="4 5">
    <name type="scientific">Rhizopogon vesiculosus</name>
    <dbReference type="NCBI Taxonomy" id="180088"/>
    <lineage>
        <taxon>Eukaryota</taxon>
        <taxon>Fungi</taxon>
        <taxon>Dikarya</taxon>
        <taxon>Basidiomycota</taxon>
        <taxon>Agaricomycotina</taxon>
        <taxon>Agaricomycetes</taxon>
        <taxon>Agaricomycetidae</taxon>
        <taxon>Boletales</taxon>
        <taxon>Suillineae</taxon>
        <taxon>Rhizopogonaceae</taxon>
        <taxon>Rhizopogon</taxon>
    </lineage>
</organism>
<dbReference type="SUPFAM" id="SSF48403">
    <property type="entry name" value="Ankyrin repeat"/>
    <property type="match status" value="1"/>
</dbReference>
<sequence>MGTSVSSMAYPGPDLGEAQTLHGVAIAGDPEKLNEFLHVNPAANINARDEFVGLFGTSVTSVKLKSQRQGYTALHLACDRGSLGVVQVLLSKGGDPLLKDPDDYTAAELAQVAGHQEIYDLLTQ</sequence>
<dbReference type="OrthoDB" id="341259at2759"/>
<dbReference type="PROSITE" id="PS50297">
    <property type="entry name" value="ANK_REP_REGION"/>
    <property type="match status" value="1"/>
</dbReference>
<comment type="caution">
    <text evidence="4">The sequence shown here is derived from an EMBL/GenBank/DDBJ whole genome shotgun (WGS) entry which is preliminary data.</text>
</comment>
<proteinExistence type="predicted"/>
<dbReference type="AlphaFoldDB" id="A0A1J8R2X6"/>
<dbReference type="PROSITE" id="PS50088">
    <property type="entry name" value="ANK_REPEAT"/>
    <property type="match status" value="1"/>
</dbReference>
<dbReference type="STRING" id="180088.A0A1J8R2X6"/>
<dbReference type="PANTHER" id="PTHR24201">
    <property type="entry name" value="ANK_REP_REGION DOMAIN-CONTAINING PROTEIN"/>
    <property type="match status" value="1"/>
</dbReference>
<evidence type="ECO:0000313" key="5">
    <source>
        <dbReference type="Proteomes" id="UP000183567"/>
    </source>
</evidence>
<keyword evidence="5" id="KW-1185">Reference proteome</keyword>
<dbReference type="InterPro" id="IPR050776">
    <property type="entry name" value="Ank_Repeat/CDKN_Inhibitor"/>
</dbReference>
<dbReference type="Pfam" id="PF13857">
    <property type="entry name" value="Ank_5"/>
    <property type="match status" value="1"/>
</dbReference>
<evidence type="ECO:0000313" key="4">
    <source>
        <dbReference type="EMBL" id="OJA16130.1"/>
    </source>
</evidence>
<dbReference type="Gene3D" id="1.25.40.20">
    <property type="entry name" value="Ankyrin repeat-containing domain"/>
    <property type="match status" value="1"/>
</dbReference>
<dbReference type="Proteomes" id="UP000183567">
    <property type="component" value="Unassembled WGS sequence"/>
</dbReference>
<gene>
    <name evidence="4" type="ORF">AZE42_00113</name>
</gene>
<reference evidence="4 5" key="1">
    <citation type="submission" date="2016-03" db="EMBL/GenBank/DDBJ databases">
        <title>Comparative genomics of the ectomycorrhizal sister species Rhizopogon vinicolor and Rhizopogon vesiculosus (Basidiomycota: Boletales) reveals a divergence of the mating type B locus.</title>
        <authorList>
            <person name="Mujic A.B."/>
            <person name="Kuo A."/>
            <person name="Tritt A."/>
            <person name="Lipzen A."/>
            <person name="Chen C."/>
            <person name="Johnson J."/>
            <person name="Sharma A."/>
            <person name="Barry K."/>
            <person name="Grigoriev I.V."/>
            <person name="Spatafora J.W."/>
        </authorList>
    </citation>
    <scope>NUCLEOTIDE SEQUENCE [LARGE SCALE GENOMIC DNA]</scope>
    <source>
        <strain evidence="4 5">AM-OR11-056</strain>
    </source>
</reference>
<protein>
    <submittedName>
        <fullName evidence="4">Uncharacterized protein</fullName>
    </submittedName>
</protein>
<feature type="repeat" description="ANK" evidence="3">
    <location>
        <begin position="69"/>
        <end position="101"/>
    </location>
</feature>
<dbReference type="InterPro" id="IPR036770">
    <property type="entry name" value="Ankyrin_rpt-contain_sf"/>
</dbReference>
<dbReference type="InterPro" id="IPR002110">
    <property type="entry name" value="Ankyrin_rpt"/>
</dbReference>
<accession>A0A1J8R2X6</accession>
<dbReference type="EMBL" id="LVVM01002679">
    <property type="protein sequence ID" value="OJA16130.1"/>
    <property type="molecule type" value="Genomic_DNA"/>
</dbReference>
<evidence type="ECO:0000256" key="1">
    <source>
        <dbReference type="ARBA" id="ARBA00022737"/>
    </source>
</evidence>
<keyword evidence="1" id="KW-0677">Repeat</keyword>
<evidence type="ECO:0000256" key="3">
    <source>
        <dbReference type="PROSITE-ProRule" id="PRU00023"/>
    </source>
</evidence>
<name>A0A1J8R2X6_9AGAM</name>
<dbReference type="PANTHER" id="PTHR24201:SF15">
    <property type="entry name" value="ANKYRIN REPEAT DOMAIN-CONTAINING PROTEIN 66"/>
    <property type="match status" value="1"/>
</dbReference>
<dbReference type="SMART" id="SM00248">
    <property type="entry name" value="ANK"/>
    <property type="match status" value="1"/>
</dbReference>
<keyword evidence="2 3" id="KW-0040">ANK repeat</keyword>